<dbReference type="GO" id="GO:0005886">
    <property type="term" value="C:plasma membrane"/>
    <property type="evidence" value="ECO:0007669"/>
    <property type="project" value="UniProtKB-SubCell"/>
</dbReference>
<evidence type="ECO:0000256" key="6">
    <source>
        <dbReference type="ARBA" id="ARBA00022679"/>
    </source>
</evidence>
<organism evidence="13 14">
    <name type="scientific">Dorea formicigenerans</name>
    <dbReference type="NCBI Taxonomy" id="39486"/>
    <lineage>
        <taxon>Bacteria</taxon>
        <taxon>Bacillati</taxon>
        <taxon>Bacillota</taxon>
        <taxon>Clostridia</taxon>
        <taxon>Lachnospirales</taxon>
        <taxon>Lachnospiraceae</taxon>
        <taxon>Dorea</taxon>
    </lineage>
</organism>
<evidence type="ECO:0000256" key="2">
    <source>
        <dbReference type="ARBA" id="ARBA00004651"/>
    </source>
</evidence>
<name>A0A415GZ77_9FIRM</name>
<keyword evidence="8" id="KW-0418">Kinase</keyword>
<dbReference type="PRINTS" id="PR00344">
    <property type="entry name" value="BCTRLSENSOR"/>
</dbReference>
<comment type="catalytic activity">
    <reaction evidence="1">
        <text>ATP + protein L-histidine = ADP + protein N-phospho-L-histidine.</text>
        <dbReference type="EC" id="2.7.13.3"/>
    </reaction>
</comment>
<evidence type="ECO:0000256" key="1">
    <source>
        <dbReference type="ARBA" id="ARBA00000085"/>
    </source>
</evidence>
<dbReference type="Proteomes" id="UP000284152">
    <property type="component" value="Unassembled WGS sequence"/>
</dbReference>
<reference evidence="13 14" key="1">
    <citation type="submission" date="2018-08" db="EMBL/GenBank/DDBJ databases">
        <title>A genome reference for cultivated species of the human gut microbiota.</title>
        <authorList>
            <person name="Zou Y."/>
            <person name="Xue W."/>
            <person name="Luo G."/>
        </authorList>
    </citation>
    <scope>NUCLEOTIDE SEQUENCE [LARGE SCALE GENOMIC DNA]</scope>
    <source>
        <strain evidence="13 14">AF42-21</strain>
    </source>
</reference>
<sequence>MLYFNRLYTTDKSRNSGRTGLGLAIAKKMIELHNGEITAEYEENTHLFSVILKFPITSYDQLKD</sequence>
<dbReference type="Pfam" id="PF02518">
    <property type="entry name" value="HATPase_c"/>
    <property type="match status" value="1"/>
</dbReference>
<keyword evidence="4" id="KW-1003">Cell membrane</keyword>
<evidence type="ECO:0000256" key="5">
    <source>
        <dbReference type="ARBA" id="ARBA00022553"/>
    </source>
</evidence>
<dbReference type="EC" id="2.7.13.3" evidence="3"/>
<evidence type="ECO:0000256" key="9">
    <source>
        <dbReference type="ARBA" id="ARBA00022840"/>
    </source>
</evidence>
<evidence type="ECO:0000256" key="7">
    <source>
        <dbReference type="ARBA" id="ARBA00022741"/>
    </source>
</evidence>
<keyword evidence="9 13" id="KW-0067">ATP-binding</keyword>
<dbReference type="GO" id="GO:0000155">
    <property type="term" value="F:phosphorelay sensor kinase activity"/>
    <property type="evidence" value="ECO:0007669"/>
    <property type="project" value="TreeGrafter"/>
</dbReference>
<evidence type="ECO:0000256" key="10">
    <source>
        <dbReference type="ARBA" id="ARBA00023012"/>
    </source>
</evidence>
<keyword evidence="7" id="KW-0547">Nucleotide-binding</keyword>
<proteinExistence type="predicted"/>
<feature type="domain" description="Histidine kinase/HSP90-like ATPase" evidence="12">
    <location>
        <begin position="4"/>
        <end position="54"/>
    </location>
</feature>
<dbReference type="PANTHER" id="PTHR45528:SF1">
    <property type="entry name" value="SENSOR HISTIDINE KINASE CPXA"/>
    <property type="match status" value="1"/>
</dbReference>
<comment type="caution">
    <text evidence="13">The sequence shown here is derived from an EMBL/GenBank/DDBJ whole genome shotgun (WGS) entry which is preliminary data.</text>
</comment>
<comment type="subcellular location">
    <subcellularLocation>
        <location evidence="2">Cell membrane</location>
        <topology evidence="2">Multi-pass membrane protein</topology>
    </subcellularLocation>
</comment>
<evidence type="ECO:0000256" key="3">
    <source>
        <dbReference type="ARBA" id="ARBA00012438"/>
    </source>
</evidence>
<evidence type="ECO:0000313" key="14">
    <source>
        <dbReference type="Proteomes" id="UP000284152"/>
    </source>
</evidence>
<gene>
    <name evidence="13" type="ORF">DW054_16940</name>
</gene>
<evidence type="ECO:0000313" key="13">
    <source>
        <dbReference type="EMBL" id="RHK58019.1"/>
    </source>
</evidence>
<evidence type="ECO:0000259" key="12">
    <source>
        <dbReference type="Pfam" id="PF02518"/>
    </source>
</evidence>
<dbReference type="PANTHER" id="PTHR45528">
    <property type="entry name" value="SENSOR HISTIDINE KINASE CPXA"/>
    <property type="match status" value="1"/>
</dbReference>
<evidence type="ECO:0000256" key="11">
    <source>
        <dbReference type="ARBA" id="ARBA00023136"/>
    </source>
</evidence>
<keyword evidence="6" id="KW-0808">Transferase</keyword>
<dbReference type="InterPro" id="IPR050398">
    <property type="entry name" value="HssS/ArlS-like"/>
</dbReference>
<dbReference type="InterPro" id="IPR003594">
    <property type="entry name" value="HATPase_dom"/>
</dbReference>
<dbReference type="GO" id="GO:0005524">
    <property type="term" value="F:ATP binding"/>
    <property type="evidence" value="ECO:0007669"/>
    <property type="project" value="UniProtKB-KW"/>
</dbReference>
<dbReference type="InterPro" id="IPR036890">
    <property type="entry name" value="HATPase_C_sf"/>
</dbReference>
<keyword evidence="5" id="KW-0597">Phosphoprotein</keyword>
<keyword evidence="11" id="KW-0472">Membrane</keyword>
<dbReference type="SUPFAM" id="SSF55874">
    <property type="entry name" value="ATPase domain of HSP90 chaperone/DNA topoisomerase II/histidine kinase"/>
    <property type="match status" value="1"/>
</dbReference>
<dbReference type="Gene3D" id="3.30.565.10">
    <property type="entry name" value="Histidine kinase-like ATPase, C-terminal domain"/>
    <property type="match status" value="1"/>
</dbReference>
<accession>A0A415GZ77</accession>
<dbReference type="AlphaFoldDB" id="A0A415GZ77"/>
<dbReference type="EMBL" id="QRNS01000110">
    <property type="protein sequence ID" value="RHK58019.1"/>
    <property type="molecule type" value="Genomic_DNA"/>
</dbReference>
<dbReference type="InterPro" id="IPR004358">
    <property type="entry name" value="Sig_transdc_His_kin-like_C"/>
</dbReference>
<evidence type="ECO:0000256" key="8">
    <source>
        <dbReference type="ARBA" id="ARBA00022777"/>
    </source>
</evidence>
<evidence type="ECO:0000256" key="4">
    <source>
        <dbReference type="ARBA" id="ARBA00022475"/>
    </source>
</evidence>
<keyword evidence="10" id="KW-0902">Two-component regulatory system</keyword>
<protein>
    <recommendedName>
        <fullName evidence="3">histidine kinase</fullName>
        <ecNumber evidence="3">2.7.13.3</ecNumber>
    </recommendedName>
</protein>